<comment type="caution">
    <text evidence="2">The sequence shown here is derived from an EMBL/GenBank/DDBJ whole genome shotgun (WGS) entry which is preliminary data.</text>
</comment>
<dbReference type="PANTHER" id="PTHR35567:SF1">
    <property type="entry name" value="CONSERVED FUNGAL PROTEIN (AFU_ORTHOLOGUE AFUA_1G14230)"/>
    <property type="match status" value="1"/>
</dbReference>
<keyword evidence="1" id="KW-0732">Signal</keyword>
<accession>A0ABV6MVQ7</accession>
<reference evidence="2 3" key="1">
    <citation type="submission" date="2024-09" db="EMBL/GenBank/DDBJ databases">
        <authorList>
            <person name="Sun Q."/>
            <person name="Mori K."/>
        </authorList>
    </citation>
    <scope>NUCLEOTIDE SEQUENCE [LARGE SCALE GENOMIC DNA]</scope>
    <source>
        <strain evidence="2 3">TBRC 1432</strain>
    </source>
</reference>
<gene>
    <name evidence="2" type="ORF">ACFFH7_23115</name>
</gene>
<evidence type="ECO:0000313" key="2">
    <source>
        <dbReference type="EMBL" id="MFC0544415.1"/>
    </source>
</evidence>
<name>A0ABV6MVQ7_9PSEU</name>
<evidence type="ECO:0000313" key="3">
    <source>
        <dbReference type="Proteomes" id="UP001589810"/>
    </source>
</evidence>
<feature type="chain" id="PRO_5047380750" evidence="1">
    <location>
        <begin position="19"/>
        <end position="176"/>
    </location>
</feature>
<dbReference type="InterPro" id="IPR021851">
    <property type="entry name" value="DUF3455"/>
</dbReference>
<sequence length="176" mass="18039">MNRVTLALALVTATAGLAACSAPSQTAIKPLAQQEVSAPDAVKVPAGNTLSASYQGDGVQIYQCSNAAWTLLEPAASITDHGKPVALHYKGPIWVSTKDGSEVDATAVPGASVKHGDAIPELLLKATANRGKGQFADVTYVQRLATKGGLAPAGKCTDGGEVSVPYSATYTFWIKG</sequence>
<feature type="signal peptide" evidence="1">
    <location>
        <begin position="1"/>
        <end position="18"/>
    </location>
</feature>
<dbReference type="PANTHER" id="PTHR35567">
    <property type="entry name" value="MALATE DEHYDROGENASE (AFU_ORTHOLOGUE AFUA_2G13800)"/>
    <property type="match status" value="1"/>
</dbReference>
<dbReference type="EMBL" id="JBHLUD010000007">
    <property type="protein sequence ID" value="MFC0544415.1"/>
    <property type="molecule type" value="Genomic_DNA"/>
</dbReference>
<keyword evidence="3" id="KW-1185">Reference proteome</keyword>
<dbReference type="RefSeq" id="WP_273935905.1">
    <property type="nucleotide sequence ID" value="NZ_CP097263.1"/>
</dbReference>
<protein>
    <submittedName>
        <fullName evidence="2">DUF3455 domain-containing protein</fullName>
    </submittedName>
</protein>
<organism evidence="2 3">
    <name type="scientific">Kutzneria chonburiensis</name>
    <dbReference type="NCBI Taxonomy" id="1483604"/>
    <lineage>
        <taxon>Bacteria</taxon>
        <taxon>Bacillati</taxon>
        <taxon>Actinomycetota</taxon>
        <taxon>Actinomycetes</taxon>
        <taxon>Pseudonocardiales</taxon>
        <taxon>Pseudonocardiaceae</taxon>
        <taxon>Kutzneria</taxon>
    </lineage>
</organism>
<dbReference type="PROSITE" id="PS51257">
    <property type="entry name" value="PROKAR_LIPOPROTEIN"/>
    <property type="match status" value="1"/>
</dbReference>
<dbReference type="Proteomes" id="UP001589810">
    <property type="component" value="Unassembled WGS sequence"/>
</dbReference>
<evidence type="ECO:0000256" key="1">
    <source>
        <dbReference type="SAM" id="SignalP"/>
    </source>
</evidence>
<proteinExistence type="predicted"/>
<dbReference type="Pfam" id="PF11937">
    <property type="entry name" value="DUF3455"/>
    <property type="match status" value="1"/>
</dbReference>